<dbReference type="AlphaFoldDB" id="A0A563EN95"/>
<evidence type="ECO:0000259" key="1">
    <source>
        <dbReference type="Pfam" id="PF14517"/>
    </source>
</evidence>
<dbReference type="Pfam" id="PF14517">
    <property type="entry name" value="Tachylectin"/>
    <property type="match status" value="1"/>
</dbReference>
<dbReference type="SUPFAM" id="SSF50934">
    <property type="entry name" value="Tachylectin-2"/>
    <property type="match status" value="1"/>
</dbReference>
<proteinExistence type="predicted"/>
<gene>
    <name evidence="2" type="ORF">FKR81_27415</name>
</gene>
<comment type="caution">
    <text evidence="2">The sequence shown here is derived from an EMBL/GenBank/DDBJ whole genome shotgun (WGS) entry which is preliminary data.</text>
</comment>
<feature type="domain" description="Tachylectin 2" evidence="1">
    <location>
        <begin position="43"/>
        <end position="245"/>
    </location>
</feature>
<dbReference type="EMBL" id="VOBR01000019">
    <property type="protein sequence ID" value="TWP48656.1"/>
    <property type="molecule type" value="Genomic_DNA"/>
</dbReference>
<name>A0A563EN95_9PSEU</name>
<dbReference type="OrthoDB" id="3660483at2"/>
<dbReference type="Proteomes" id="UP000316639">
    <property type="component" value="Unassembled WGS sequence"/>
</dbReference>
<dbReference type="Gene3D" id="2.115.10.10">
    <property type="entry name" value="Tachylectin 2"/>
    <property type="match status" value="1"/>
</dbReference>
<protein>
    <recommendedName>
        <fullName evidence="1">Tachylectin 2 domain-containing protein</fullName>
    </recommendedName>
</protein>
<evidence type="ECO:0000313" key="2">
    <source>
        <dbReference type="EMBL" id="TWP48656.1"/>
    </source>
</evidence>
<dbReference type="RefSeq" id="WP_146355938.1">
    <property type="nucleotide sequence ID" value="NZ_VOBR01000019.1"/>
</dbReference>
<reference evidence="2 3" key="1">
    <citation type="submission" date="2019-07" db="EMBL/GenBank/DDBJ databases">
        <title>Lentzea xizangensis sp. nov., isolated from Qinghai-Tibetan Plateau Soils.</title>
        <authorList>
            <person name="Huang J."/>
        </authorList>
    </citation>
    <scope>NUCLEOTIDE SEQUENCE [LARGE SCALE GENOMIC DNA]</scope>
    <source>
        <strain evidence="2 3">FXJ1.1311</strain>
    </source>
</reference>
<organism evidence="2 3">
    <name type="scientific">Lentzea tibetensis</name>
    <dbReference type="NCBI Taxonomy" id="2591470"/>
    <lineage>
        <taxon>Bacteria</taxon>
        <taxon>Bacillati</taxon>
        <taxon>Actinomycetota</taxon>
        <taxon>Actinomycetes</taxon>
        <taxon>Pseudonocardiales</taxon>
        <taxon>Pseudonocardiaceae</taxon>
        <taxon>Lentzea</taxon>
    </lineage>
</organism>
<evidence type="ECO:0000313" key="3">
    <source>
        <dbReference type="Proteomes" id="UP000316639"/>
    </source>
</evidence>
<dbReference type="InterPro" id="IPR023294">
    <property type="entry name" value="Tachylectin2"/>
</dbReference>
<dbReference type="InterPro" id="IPR036813">
    <property type="entry name" value="Tachylectin2_sf"/>
</dbReference>
<keyword evidence="3" id="KW-1185">Reference proteome</keyword>
<sequence length="287" mass="31021">MPAPSTTLKARYNIAPIYPVDPTGPIWLFEHEASTTGGYTWGDGYEIGSGWAGRTLAGPSGWMYSITPTGELRLLHYNGTNWDTVNGAGYAVLGQGWSYTAAAQRPRISVDEDGVIWTLDVAGNLKASFYDVQTNQWLVQNALIDTGLTQYNAIIACSRGVVFARTPAGALWRYYIDFWTSPNLPSWKKPTAAVVATGWTGLKNFSSAGGETIYAVKSNGDLVWYSYNPVTKKLSAAKVIGNGWGGDVDVVAQSNACSRFDFGTAHLSTHHPDKVAVAARLNAVKKN</sequence>
<accession>A0A563EN95</accession>